<dbReference type="Proteomes" id="UP000079169">
    <property type="component" value="Unplaced"/>
</dbReference>
<dbReference type="RefSeq" id="XP_026678243.1">
    <property type="nucleotide sequence ID" value="XM_026822442.1"/>
</dbReference>
<accession>A0A3Q0IUA9</accession>
<reference evidence="4" key="1">
    <citation type="submission" date="2025-08" db="UniProtKB">
        <authorList>
            <consortium name="RefSeq"/>
        </authorList>
    </citation>
    <scope>IDENTIFICATION</scope>
</reference>
<dbReference type="PaxDb" id="121845-A0A3Q0IUA9"/>
<sequence length="197" mass="21760">MIICFNVPTLLFQSARELLHVDSVPMDLRVWDANRQPDKDNPCRRNNGGCSDLCLLAPYEPGYTCACPTGVRLVDNFTCANGSQEMLLLVQRTDICKISLDTPDHTNVMLPVVGVKHAIAIDWDPVEQHLYWTDDEARSPGEQANNTALNKPAPAVISNKGAATPCGLPHELRYPYQESRMLSTLRGRWTPGSPSTG</sequence>
<evidence type="ECO:0000256" key="1">
    <source>
        <dbReference type="ARBA" id="ARBA00022536"/>
    </source>
</evidence>
<evidence type="ECO:0000313" key="3">
    <source>
        <dbReference type="Proteomes" id="UP000079169"/>
    </source>
</evidence>
<gene>
    <name evidence="4" type="primary">LOC113466768</name>
</gene>
<evidence type="ECO:0000256" key="2">
    <source>
        <dbReference type="ARBA" id="ARBA00022737"/>
    </source>
</evidence>
<dbReference type="STRING" id="121845.A0A3Q0IUA9"/>
<name>A0A3Q0IUA9_DIACI</name>
<keyword evidence="3" id="KW-1185">Reference proteome</keyword>
<protein>
    <submittedName>
        <fullName evidence="4">Low-density lipoprotein receptor-related protein 5-like</fullName>
    </submittedName>
</protein>
<dbReference type="GeneID" id="113466768"/>
<dbReference type="InterPro" id="IPR050778">
    <property type="entry name" value="Cueball_EGF_LRP_Nidogen"/>
</dbReference>
<proteinExistence type="predicted"/>
<keyword evidence="1" id="KW-0245">EGF-like domain</keyword>
<dbReference type="Pfam" id="PF14670">
    <property type="entry name" value="FXa_inhibition"/>
    <property type="match status" value="1"/>
</dbReference>
<dbReference type="PANTHER" id="PTHR46513:SF41">
    <property type="entry name" value="LOW-DENSITY LIPOPROTEIN RECEPTOR-RELATED PROTEIN"/>
    <property type="match status" value="1"/>
</dbReference>
<dbReference type="PANTHER" id="PTHR46513">
    <property type="entry name" value="VITELLOGENIN RECEPTOR-LIKE PROTEIN-RELATED-RELATED"/>
    <property type="match status" value="1"/>
</dbReference>
<dbReference type="InterPro" id="IPR011042">
    <property type="entry name" value="6-blade_b-propeller_TolB-like"/>
</dbReference>
<evidence type="ECO:0000313" key="4">
    <source>
        <dbReference type="RefSeq" id="XP_026678243.1"/>
    </source>
</evidence>
<keyword evidence="2" id="KW-0677">Repeat</keyword>
<dbReference type="Gene3D" id="2.120.10.30">
    <property type="entry name" value="TolB, C-terminal domain"/>
    <property type="match status" value="2"/>
</dbReference>
<dbReference type="AlphaFoldDB" id="A0A3Q0IUA9"/>
<organism evidence="3 4">
    <name type="scientific">Diaphorina citri</name>
    <name type="common">Asian citrus psyllid</name>
    <dbReference type="NCBI Taxonomy" id="121845"/>
    <lineage>
        <taxon>Eukaryota</taxon>
        <taxon>Metazoa</taxon>
        <taxon>Ecdysozoa</taxon>
        <taxon>Arthropoda</taxon>
        <taxon>Hexapoda</taxon>
        <taxon>Insecta</taxon>
        <taxon>Pterygota</taxon>
        <taxon>Neoptera</taxon>
        <taxon>Paraneoptera</taxon>
        <taxon>Hemiptera</taxon>
        <taxon>Sternorrhyncha</taxon>
        <taxon>Psylloidea</taxon>
        <taxon>Psyllidae</taxon>
        <taxon>Diaphorininae</taxon>
        <taxon>Diaphorina</taxon>
    </lineage>
</organism>
<dbReference type="SUPFAM" id="SSF57196">
    <property type="entry name" value="EGF/Laminin"/>
    <property type="match status" value="1"/>
</dbReference>
<dbReference type="KEGG" id="dci:113466768"/>